<evidence type="ECO:0000313" key="11">
    <source>
        <dbReference type="EMBL" id="CAC5359452.1"/>
    </source>
</evidence>
<dbReference type="SUPFAM" id="SSF48264">
    <property type="entry name" value="Cytochrome P450"/>
    <property type="match status" value="1"/>
</dbReference>
<evidence type="ECO:0000256" key="9">
    <source>
        <dbReference type="PIRSR" id="PIRSR602401-1"/>
    </source>
</evidence>
<dbReference type="PRINTS" id="PR00463">
    <property type="entry name" value="EP450I"/>
</dbReference>
<dbReference type="InterPro" id="IPR036396">
    <property type="entry name" value="Cyt_P450_sf"/>
</dbReference>
<dbReference type="InterPro" id="IPR001128">
    <property type="entry name" value="Cyt_P450"/>
</dbReference>
<dbReference type="FunFam" id="1.10.630.10:FF:000182">
    <property type="entry name" value="Cytochrome P450 3A4"/>
    <property type="match status" value="1"/>
</dbReference>
<dbReference type="InterPro" id="IPR050705">
    <property type="entry name" value="Cytochrome_P450_3A"/>
</dbReference>
<evidence type="ECO:0000256" key="8">
    <source>
        <dbReference type="ARBA" id="ARBA00043906"/>
    </source>
</evidence>
<dbReference type="InterPro" id="IPR002401">
    <property type="entry name" value="Cyt_P450_E_grp-I"/>
</dbReference>
<feature type="region of interest" description="Disordered" evidence="10">
    <location>
        <begin position="993"/>
        <end position="1036"/>
    </location>
</feature>
<keyword evidence="4 9" id="KW-0479">Metal-binding</keyword>
<keyword evidence="12" id="KW-1185">Reference proteome</keyword>
<evidence type="ECO:0000256" key="4">
    <source>
        <dbReference type="ARBA" id="ARBA00022723"/>
    </source>
</evidence>
<dbReference type="InterPro" id="IPR011049">
    <property type="entry name" value="Serralysin-like_metalloprot_C"/>
</dbReference>
<sequence>MDILAITAIVLLIIYIYRKMHRTYSIFETLKIPGPKPVWILGNIHEFKDEDKLSMFKIWRKKYGDVYGFYEGFKPSVVVCDPEMSRLILVKHFEKFHIRPIYNPFLYYPDEYSLLNAHGTNWKTQRRAVVAAFNSLPIHVVSERLCKTTTELTNILSDAAFQHKEGFDIGRIVDRYTLDAFANAAFDYKVNSMSDENTTLYQFMKVFNESSSADNPVAGLARVYDSLVPFLQLFDTKHKITHIQHIHELRELIEKRQEQGQQPVIDNVIDYLLYTKIPDSNDRNQQRNLTVEEIVAHLNSITGGGFGTTNAALSFVLHQLTVNQDVQEKLFQEIKHHCGLFDNPDVEFIHKMKYLDNVINETLRILPCAPGVARTCTEDCTINGVEFRKGMVLRIMLCPLYADDTIYPEPEQFKPERFDDEEKNSRHPNSFLPFGQGPRICPGYRIALTLMKIAIVFILRQFILKPCDKTKDPLPTALRPMLVPRDGNKETLNGINLKTIIIGNKETLNGINLKTIIIGNKETLNGINLKTIIIGNKETINGNKETLNGINLKTIIIGNKETLNGINLKTIIIGNKETLNGINLKTIIIGNKETLNGINLKTIIIGNKETLNGINLKTIIIGNKETLNGNKETLNGINLKTIIIGNKETLNGINLKTIIIGNKETLNGINLKTIIIGNKETLNGINLKTIIIGNKETLNGINLKTIIIGNKDTLNGINLKIIIIGNKETLNGINLKTIIIGNKEKLNGINLKTIIIGNKETLNGINLKTIIIGNKETLNGINLKTIIIGNKEKLNGINLKTIIIGKKETLNGINLKIIIIGNKETLNVINLKTIIIGNKETLNGINLKTIIIGNKETLNGINLKTIIIGNKETLNGINLKTIIIGNKETLNGINLKTIIITNKEYTSGKQLSVNTEAVDCFTQKQLSVNTEAVDCFTQKQLSVNTEAVDCFTQKQFSINTEAVNCFTQKQFSENTEAVDCFTQKQLSVNTEAKKGLDSKKNGMHSLRSGGASPVAATGEEDQVNKKKHDRWKSDTIMDGKDDPCRIDYPFQISLEFNY</sequence>
<name>A0A6J8A243_MYTCO</name>
<dbReference type="EC" id="1.14.14.1" evidence="11"/>
<keyword evidence="3 9" id="KW-0349">Heme</keyword>
<dbReference type="EMBL" id="CACVKT020000481">
    <property type="protein sequence ID" value="CAC5359452.1"/>
    <property type="molecule type" value="Genomic_DNA"/>
</dbReference>
<accession>A0A6J8A243</accession>
<dbReference type="GO" id="GO:0008395">
    <property type="term" value="F:steroid hydroxylase activity"/>
    <property type="evidence" value="ECO:0007669"/>
    <property type="project" value="TreeGrafter"/>
</dbReference>
<dbReference type="Gene3D" id="1.10.630.10">
    <property type="entry name" value="Cytochrome P450"/>
    <property type="match status" value="1"/>
</dbReference>
<evidence type="ECO:0000256" key="5">
    <source>
        <dbReference type="ARBA" id="ARBA00023002"/>
    </source>
</evidence>
<evidence type="ECO:0000256" key="3">
    <source>
        <dbReference type="ARBA" id="ARBA00022617"/>
    </source>
</evidence>
<evidence type="ECO:0000256" key="10">
    <source>
        <dbReference type="SAM" id="MobiDB-lite"/>
    </source>
</evidence>
<dbReference type="PROSITE" id="PS00086">
    <property type="entry name" value="CYTOCHROME_P450"/>
    <property type="match status" value="1"/>
</dbReference>
<dbReference type="AlphaFoldDB" id="A0A6J8A243"/>
<proteinExistence type="inferred from homology"/>
<keyword evidence="5 11" id="KW-0560">Oxidoreductase</keyword>
<feature type="binding site" description="axial binding residue" evidence="9">
    <location>
        <position position="441"/>
    </location>
    <ligand>
        <name>heme</name>
        <dbReference type="ChEBI" id="CHEBI:30413"/>
    </ligand>
    <ligandPart>
        <name>Fe</name>
        <dbReference type="ChEBI" id="CHEBI:18248"/>
    </ligandPart>
</feature>
<evidence type="ECO:0000256" key="2">
    <source>
        <dbReference type="ARBA" id="ARBA00010617"/>
    </source>
</evidence>
<dbReference type="Proteomes" id="UP000507470">
    <property type="component" value="Unassembled WGS sequence"/>
</dbReference>
<dbReference type="PANTHER" id="PTHR24302">
    <property type="entry name" value="CYTOCHROME P450 FAMILY 3"/>
    <property type="match status" value="1"/>
</dbReference>
<evidence type="ECO:0000313" key="12">
    <source>
        <dbReference type="Proteomes" id="UP000507470"/>
    </source>
</evidence>
<keyword evidence="7" id="KW-0503">Monooxygenase</keyword>
<organism evidence="11 12">
    <name type="scientific">Mytilus coruscus</name>
    <name type="common">Sea mussel</name>
    <dbReference type="NCBI Taxonomy" id="42192"/>
    <lineage>
        <taxon>Eukaryota</taxon>
        <taxon>Metazoa</taxon>
        <taxon>Spiralia</taxon>
        <taxon>Lophotrochozoa</taxon>
        <taxon>Mollusca</taxon>
        <taxon>Bivalvia</taxon>
        <taxon>Autobranchia</taxon>
        <taxon>Pteriomorphia</taxon>
        <taxon>Mytilida</taxon>
        <taxon>Mytiloidea</taxon>
        <taxon>Mytilidae</taxon>
        <taxon>Mytilinae</taxon>
        <taxon>Mytilus</taxon>
    </lineage>
</organism>
<dbReference type="GO" id="GO:0005506">
    <property type="term" value="F:iron ion binding"/>
    <property type="evidence" value="ECO:0007669"/>
    <property type="project" value="InterPro"/>
</dbReference>
<reference evidence="11 12" key="1">
    <citation type="submission" date="2020-06" db="EMBL/GenBank/DDBJ databases">
        <authorList>
            <person name="Li R."/>
            <person name="Bekaert M."/>
        </authorList>
    </citation>
    <scope>NUCLEOTIDE SEQUENCE [LARGE SCALE GENOMIC DNA]</scope>
    <source>
        <strain evidence="12">wild</strain>
    </source>
</reference>
<evidence type="ECO:0000256" key="1">
    <source>
        <dbReference type="ARBA" id="ARBA00001971"/>
    </source>
</evidence>
<dbReference type="GO" id="GO:0020037">
    <property type="term" value="F:heme binding"/>
    <property type="evidence" value="ECO:0007669"/>
    <property type="project" value="InterPro"/>
</dbReference>
<gene>
    <name evidence="11" type="ORF">MCOR_2297</name>
</gene>
<comment type="similarity">
    <text evidence="2">Belongs to the cytochrome P450 family.</text>
</comment>
<comment type="function">
    <text evidence="8">Cytochromes P450 are a group of heme-thiolate monooxygenases. They oxidize a variety of structurally unrelated compounds, including steroids, fatty acids, and xenobiotics.</text>
</comment>
<evidence type="ECO:0000256" key="7">
    <source>
        <dbReference type="ARBA" id="ARBA00023033"/>
    </source>
</evidence>
<dbReference type="PRINTS" id="PR00385">
    <property type="entry name" value="P450"/>
</dbReference>
<evidence type="ECO:0000256" key="6">
    <source>
        <dbReference type="ARBA" id="ARBA00023004"/>
    </source>
</evidence>
<dbReference type="Pfam" id="PF00067">
    <property type="entry name" value="p450"/>
    <property type="match status" value="1"/>
</dbReference>
<dbReference type="OrthoDB" id="1470350at2759"/>
<dbReference type="GO" id="GO:0016712">
    <property type="term" value="F:oxidoreductase activity, acting on paired donors, with incorporation or reduction of molecular oxygen, reduced flavin or flavoprotein as one donor, and incorporation of one atom of oxygen"/>
    <property type="evidence" value="ECO:0007669"/>
    <property type="project" value="UniProtKB-EC"/>
</dbReference>
<keyword evidence="6 9" id="KW-0408">Iron</keyword>
<dbReference type="Gene3D" id="2.150.10.10">
    <property type="entry name" value="Serralysin-like metalloprotease, C-terminal"/>
    <property type="match status" value="2"/>
</dbReference>
<dbReference type="PANTHER" id="PTHR24302:SF15">
    <property type="entry name" value="FATTY-ACID PEROXYGENASE"/>
    <property type="match status" value="1"/>
</dbReference>
<comment type="cofactor">
    <cofactor evidence="1 9">
        <name>heme</name>
        <dbReference type="ChEBI" id="CHEBI:30413"/>
    </cofactor>
</comment>
<protein>
    <submittedName>
        <fullName evidence="11">CYP3A</fullName>
        <ecNumber evidence="11">1.14.14.1</ecNumber>
    </submittedName>
</protein>
<dbReference type="InterPro" id="IPR017972">
    <property type="entry name" value="Cyt_P450_CS"/>
</dbReference>